<protein>
    <recommendedName>
        <fullName evidence="3">Outer membrane lipoprotein carrier protein LolA</fullName>
    </recommendedName>
</protein>
<keyword evidence="1" id="KW-0472">Membrane</keyword>
<organism evidence="2">
    <name type="scientific">Ammonifex degensii</name>
    <dbReference type="NCBI Taxonomy" id="42838"/>
    <lineage>
        <taxon>Bacteria</taxon>
        <taxon>Bacillati</taxon>
        <taxon>Bacillota</taxon>
        <taxon>Clostridia</taxon>
        <taxon>Thermoanaerobacterales</taxon>
        <taxon>Thermoanaerobacteraceae</taxon>
        <taxon>Ammonifex</taxon>
    </lineage>
</organism>
<gene>
    <name evidence="2" type="ORF">ENQ35_00790</name>
</gene>
<keyword evidence="1" id="KW-1133">Transmembrane helix</keyword>
<reference evidence="2" key="1">
    <citation type="journal article" date="2020" name="mSystems">
        <title>Genome- and Community-Level Interaction Insights into Carbon Utilization and Element Cycling Functions of Hydrothermarchaeota in Hydrothermal Sediment.</title>
        <authorList>
            <person name="Zhou Z."/>
            <person name="Liu Y."/>
            <person name="Xu W."/>
            <person name="Pan J."/>
            <person name="Luo Z.H."/>
            <person name="Li M."/>
        </authorList>
    </citation>
    <scope>NUCLEOTIDE SEQUENCE [LARGE SCALE GENOMIC DNA]</scope>
    <source>
        <strain evidence="2">SpSt-301</strain>
    </source>
</reference>
<dbReference type="AlphaFoldDB" id="A0A7C1F2Q6"/>
<feature type="transmembrane region" description="Helical" evidence="1">
    <location>
        <begin position="12"/>
        <end position="30"/>
    </location>
</feature>
<comment type="caution">
    <text evidence="2">The sequence shown here is derived from an EMBL/GenBank/DDBJ whole genome shotgun (WGS) entry which is preliminary data.</text>
</comment>
<evidence type="ECO:0008006" key="3">
    <source>
        <dbReference type="Google" id="ProtNLM"/>
    </source>
</evidence>
<evidence type="ECO:0000313" key="2">
    <source>
        <dbReference type="EMBL" id="HDW51280.1"/>
    </source>
</evidence>
<sequence length="250" mass="27981">MRWPTFSCGRFVFCGVPALAVLGFLAWLVLTNLPFLPAEDPQKLLTQALARTKEARSYSYRLRTNLVTPRGKRCLSELSGVRVLPDGVSVRGKIFNAPVAIVQTGGITYIKDSFSDRWITLEGERLGQTAIFLTELDPLILLDFAAAPTVTSGRRLQEGRESLYLVEFTPAVKNRFLTAQFRDFHYRVAIETEKGYIVKVEVTAQSKNTPTRLMVNLALGDFNWHFRIEPPVEGLPPAGGRRGDTGFDFL</sequence>
<keyword evidence="1" id="KW-0812">Transmembrane</keyword>
<dbReference type="EMBL" id="DSMV01000052">
    <property type="protein sequence ID" value="HDW51280.1"/>
    <property type="molecule type" value="Genomic_DNA"/>
</dbReference>
<proteinExistence type="predicted"/>
<evidence type="ECO:0000256" key="1">
    <source>
        <dbReference type="SAM" id="Phobius"/>
    </source>
</evidence>
<name>A0A7C1F2Q6_9THEO</name>
<accession>A0A7C1F2Q6</accession>